<keyword evidence="6" id="KW-0067">ATP-binding</keyword>
<dbReference type="PROSITE" id="PS50109">
    <property type="entry name" value="HIS_KIN"/>
    <property type="match status" value="1"/>
</dbReference>
<dbReference type="Pfam" id="PF02518">
    <property type="entry name" value="HATPase_c"/>
    <property type="match status" value="1"/>
</dbReference>
<evidence type="ECO:0000256" key="2">
    <source>
        <dbReference type="ARBA" id="ARBA00012438"/>
    </source>
</evidence>
<dbReference type="InterPro" id="IPR004358">
    <property type="entry name" value="Sig_transdc_His_kin-like_C"/>
</dbReference>
<dbReference type="GO" id="GO:0005524">
    <property type="term" value="F:ATP binding"/>
    <property type="evidence" value="ECO:0007669"/>
    <property type="project" value="UniProtKB-KW"/>
</dbReference>
<evidence type="ECO:0000259" key="8">
    <source>
        <dbReference type="PROSITE" id="PS50109"/>
    </source>
</evidence>
<dbReference type="GO" id="GO:0000160">
    <property type="term" value="P:phosphorelay signal transduction system"/>
    <property type="evidence" value="ECO:0007669"/>
    <property type="project" value="UniProtKB-KW"/>
</dbReference>
<feature type="domain" description="Histidine kinase" evidence="8">
    <location>
        <begin position="1"/>
        <end position="62"/>
    </location>
</feature>
<evidence type="ECO:0000256" key="1">
    <source>
        <dbReference type="ARBA" id="ARBA00000085"/>
    </source>
</evidence>
<keyword evidence="7" id="KW-0902">Two-component regulatory system</keyword>
<accession>A0A8J6XQM5</accession>
<dbReference type="Proteomes" id="UP000629098">
    <property type="component" value="Unassembled WGS sequence"/>
</dbReference>
<evidence type="ECO:0000256" key="4">
    <source>
        <dbReference type="ARBA" id="ARBA00022741"/>
    </source>
</evidence>
<proteinExistence type="predicted"/>
<evidence type="ECO:0000256" key="6">
    <source>
        <dbReference type="ARBA" id="ARBA00022840"/>
    </source>
</evidence>
<sequence length="65" mass="6962">MVESVQQKVFDHLFTTKAVGKGTGLGLTIARQIVVERHGGSIEVKSIVGQVTEFLITLPVVAQIS</sequence>
<dbReference type="PANTHER" id="PTHR43065:SF46">
    <property type="entry name" value="C4-DICARBOXYLATE TRANSPORT SENSOR PROTEIN DCTB"/>
    <property type="match status" value="1"/>
</dbReference>
<dbReference type="AlphaFoldDB" id="A0A8J6XQM5"/>
<evidence type="ECO:0000313" key="9">
    <source>
        <dbReference type="EMBL" id="MBD2776470.1"/>
    </source>
</evidence>
<dbReference type="PANTHER" id="PTHR43065">
    <property type="entry name" value="SENSOR HISTIDINE KINASE"/>
    <property type="match status" value="1"/>
</dbReference>
<evidence type="ECO:0000256" key="3">
    <source>
        <dbReference type="ARBA" id="ARBA00022679"/>
    </source>
</evidence>
<dbReference type="EC" id="2.7.13.3" evidence="2"/>
<organism evidence="9 10">
    <name type="scientific">Iningainema tapete BLCC-T55</name>
    <dbReference type="NCBI Taxonomy" id="2748662"/>
    <lineage>
        <taxon>Bacteria</taxon>
        <taxon>Bacillati</taxon>
        <taxon>Cyanobacteriota</taxon>
        <taxon>Cyanophyceae</taxon>
        <taxon>Nostocales</taxon>
        <taxon>Scytonemataceae</taxon>
        <taxon>Iningainema tapete</taxon>
    </lineage>
</organism>
<dbReference type="EMBL" id="JACXAE010000095">
    <property type="protein sequence ID" value="MBD2776470.1"/>
    <property type="molecule type" value="Genomic_DNA"/>
</dbReference>
<dbReference type="InterPro" id="IPR005467">
    <property type="entry name" value="His_kinase_dom"/>
</dbReference>
<reference evidence="9" key="1">
    <citation type="submission" date="2020-09" db="EMBL/GenBank/DDBJ databases">
        <title>Iningainema tapete sp. nov. (Scytonemataceae, Cyanobacteria) from greenhouses in central Florida (USA) produces two types of nodularin with biosynthetic potential for microcystin-LR and anabaenopeptins.</title>
        <authorList>
            <person name="Berthold D.E."/>
            <person name="Lefler F.W."/>
            <person name="Huang I.-S."/>
            <person name="Abdulla H."/>
            <person name="Zimba P.V."/>
            <person name="Laughinghouse H.D. IV."/>
        </authorList>
    </citation>
    <scope>NUCLEOTIDE SEQUENCE</scope>
    <source>
        <strain evidence="9">BLCCT55</strain>
    </source>
</reference>
<dbReference type="GO" id="GO:0004673">
    <property type="term" value="F:protein histidine kinase activity"/>
    <property type="evidence" value="ECO:0007669"/>
    <property type="project" value="UniProtKB-EC"/>
</dbReference>
<keyword evidence="10" id="KW-1185">Reference proteome</keyword>
<dbReference type="InterPro" id="IPR003594">
    <property type="entry name" value="HATPase_dom"/>
</dbReference>
<comment type="catalytic activity">
    <reaction evidence="1">
        <text>ATP + protein L-histidine = ADP + protein N-phospho-L-histidine.</text>
        <dbReference type="EC" id="2.7.13.3"/>
    </reaction>
</comment>
<protein>
    <recommendedName>
        <fullName evidence="2">histidine kinase</fullName>
        <ecNumber evidence="2">2.7.13.3</ecNumber>
    </recommendedName>
</protein>
<dbReference type="SUPFAM" id="SSF55874">
    <property type="entry name" value="ATPase domain of HSP90 chaperone/DNA topoisomerase II/histidine kinase"/>
    <property type="match status" value="1"/>
</dbReference>
<evidence type="ECO:0000256" key="5">
    <source>
        <dbReference type="ARBA" id="ARBA00022777"/>
    </source>
</evidence>
<keyword evidence="3" id="KW-0808">Transferase</keyword>
<keyword evidence="4" id="KW-0547">Nucleotide-binding</keyword>
<evidence type="ECO:0000256" key="7">
    <source>
        <dbReference type="ARBA" id="ARBA00023012"/>
    </source>
</evidence>
<name>A0A8J6XQM5_9CYAN</name>
<gene>
    <name evidence="9" type="ORF">ICL16_31550</name>
</gene>
<evidence type="ECO:0000313" key="10">
    <source>
        <dbReference type="Proteomes" id="UP000629098"/>
    </source>
</evidence>
<comment type="caution">
    <text evidence="9">The sequence shown here is derived from an EMBL/GenBank/DDBJ whole genome shotgun (WGS) entry which is preliminary data.</text>
</comment>
<dbReference type="Gene3D" id="3.30.565.10">
    <property type="entry name" value="Histidine kinase-like ATPase, C-terminal domain"/>
    <property type="match status" value="1"/>
</dbReference>
<keyword evidence="5" id="KW-0418">Kinase</keyword>
<dbReference type="InterPro" id="IPR036890">
    <property type="entry name" value="HATPase_C_sf"/>
</dbReference>
<dbReference type="PRINTS" id="PR00344">
    <property type="entry name" value="BCTRLSENSOR"/>
</dbReference>